<dbReference type="EMBL" id="CP018082">
    <property type="protein sequence ID" value="APE37673.1"/>
    <property type="molecule type" value="Genomic_DNA"/>
</dbReference>
<reference evidence="1" key="1">
    <citation type="submission" date="2016-11" db="EMBL/GenBank/DDBJ databases">
        <authorList>
            <person name="Jaros S."/>
            <person name="Januszkiewicz K."/>
            <person name="Wedrychowicz H."/>
        </authorList>
    </citation>
    <scope>NUCLEOTIDE SEQUENCE [LARGE SCALE GENOMIC DNA]</scope>
    <source>
        <strain evidence="1">Y48</strain>
    </source>
</reference>
<protein>
    <submittedName>
        <fullName evidence="1">Uncharacterized protein</fullName>
    </submittedName>
</protein>
<dbReference type="Proteomes" id="UP000183810">
    <property type="component" value="Chromosome"/>
</dbReference>
<dbReference type="AlphaFoldDB" id="A0A1J0W0D6"/>
<evidence type="ECO:0000313" key="2">
    <source>
        <dbReference type="Proteomes" id="UP000183810"/>
    </source>
</evidence>
<sequence length="64" mass="6783">MTTHVTVDSHELALAVENDSLIVHLVVDGAEVRRGSIFIGELPLGPVPVFLEPDPAPETPLAAE</sequence>
<organism evidence="1 2">
    <name type="scientific">Nocardia mangyaensis</name>
    <dbReference type="NCBI Taxonomy" id="2213200"/>
    <lineage>
        <taxon>Bacteria</taxon>
        <taxon>Bacillati</taxon>
        <taxon>Actinomycetota</taxon>
        <taxon>Actinomycetes</taxon>
        <taxon>Mycobacteriales</taxon>
        <taxon>Nocardiaceae</taxon>
        <taxon>Nocardia</taxon>
    </lineage>
</organism>
<keyword evidence="2" id="KW-1185">Reference proteome</keyword>
<accession>A0A1J0W0D6</accession>
<name>A0A1J0W0D6_9NOCA</name>
<evidence type="ECO:0000313" key="1">
    <source>
        <dbReference type="EMBL" id="APE37673.1"/>
    </source>
</evidence>
<proteinExistence type="predicted"/>
<gene>
    <name evidence="1" type="ORF">BOX37_31250</name>
</gene>
<dbReference type="KEGG" id="nsl:BOX37_31250"/>
<dbReference type="RefSeq" id="WP_071930840.1">
    <property type="nucleotide sequence ID" value="NZ_CP018082.1"/>
</dbReference>